<dbReference type="InterPro" id="IPR011990">
    <property type="entry name" value="TPR-like_helical_dom_sf"/>
</dbReference>
<evidence type="ECO:0000313" key="2">
    <source>
        <dbReference type="Proteomes" id="UP001473302"/>
    </source>
</evidence>
<dbReference type="EMBL" id="BAABUK010000005">
    <property type="protein sequence ID" value="GAA5809473.1"/>
    <property type="molecule type" value="Genomic_DNA"/>
</dbReference>
<dbReference type="PANTHER" id="PTHR31975">
    <property type="entry name" value="BUD SITE SELECTION PROTEIN 7-RELATED"/>
    <property type="match status" value="1"/>
</dbReference>
<dbReference type="SUPFAM" id="SSF48452">
    <property type="entry name" value="TPR-like"/>
    <property type="match status" value="1"/>
</dbReference>
<name>A0ABP9YRH4_9FUNG</name>
<dbReference type="InterPro" id="IPR015374">
    <property type="entry name" value="ChAPs"/>
</dbReference>
<organism evidence="1 2">
    <name type="scientific">Mucor flavus</name>
    <dbReference type="NCBI Taxonomy" id="439312"/>
    <lineage>
        <taxon>Eukaryota</taxon>
        <taxon>Fungi</taxon>
        <taxon>Fungi incertae sedis</taxon>
        <taxon>Mucoromycota</taxon>
        <taxon>Mucoromycotina</taxon>
        <taxon>Mucoromycetes</taxon>
        <taxon>Mucorales</taxon>
        <taxon>Mucorineae</taxon>
        <taxon>Mucoraceae</taxon>
        <taxon>Mucor</taxon>
    </lineage>
</organism>
<comment type="caution">
    <text evidence="1">The sequence shown here is derived from an EMBL/GenBank/DDBJ whole genome shotgun (WGS) entry which is preliminary data.</text>
</comment>
<proteinExistence type="predicted"/>
<sequence length="661" mass="75883">MADTLKDIPEFFETELGESIIARTDALGSFRELGPPDLCHIIKVNAKPGVKEIGSYHYISGVDASSSASLAVYLNSLTYSMDDSQSWFTKSNAWRIRSGIYCCFNAFSRVDVRVEVKIPGGVESYYVDVRGERHEATADIWQETYLSAVLRAILYSDDNYYRLAGYRKVDPILNLQSEKRFLEAVESLFWKGWQLGSKPEIQVATSVHNHLTDGIMKYFGDSFRFGPAIELFKKLHVKDPEVGALLAKAYIGQNEEIKAVNVLYSDLKLASMGYPLIHVQVDFLRTKGEFNMALKLAKYAVDTTPSEYLTWAKLTEVYIDLNDYKSALLTLNSCPMFTYNERDMHRMPPSLKTHLPIKPDIISSGIMEEDTGRESEADSQISRLPAPSLHGTFAKAYSLLTRLANALGWDELLRCRSQVFVMEEEYRMHKAQADHRKSMSTEELGHKLKAEALIEPDFGSKKYELPEATVEKPTQAADDEQQEQEVSFSFGNKRLCERWLDNLFMVLYEDLRVYTFWRTEAAHYRAQKIAYRKTGTEWELLGDLGLRLWHESEAKEAFELCLDHKFSAKAWMKLLEIYAKEGNTQKALLAAVKLTVYHERWYHEIVYPTEIARNLNSLIRRVGLSKMQNILTSMNLPKPVQKLMTRYFDYGELFQVEGYES</sequence>
<dbReference type="Gene3D" id="1.25.40.10">
    <property type="entry name" value="Tetratricopeptide repeat domain"/>
    <property type="match status" value="1"/>
</dbReference>
<reference evidence="1 2" key="1">
    <citation type="submission" date="2024-04" db="EMBL/GenBank/DDBJ databases">
        <title>genome sequences of Mucor flavus KT1a and Helicostylum pulchrum KT1b strains isolated from the surface of a dry-aged beef.</title>
        <authorList>
            <person name="Toyotome T."/>
            <person name="Hosono M."/>
            <person name="Torimaru M."/>
            <person name="Fukuda K."/>
            <person name="Mikami N."/>
        </authorList>
    </citation>
    <scope>NUCLEOTIDE SEQUENCE [LARGE SCALE GENOMIC DNA]</scope>
    <source>
        <strain evidence="1 2">KT1a</strain>
    </source>
</reference>
<dbReference type="Pfam" id="PF09295">
    <property type="entry name" value="ChAPs"/>
    <property type="match status" value="1"/>
</dbReference>
<accession>A0ABP9YRH4</accession>
<keyword evidence="2" id="KW-1185">Reference proteome</keyword>
<gene>
    <name evidence="1" type="ORF">MFLAVUS_002881</name>
</gene>
<dbReference type="Proteomes" id="UP001473302">
    <property type="component" value="Unassembled WGS sequence"/>
</dbReference>
<dbReference type="PANTHER" id="PTHR31975:SF1">
    <property type="entry name" value="BUD SITE SELECTION PROTEIN 7-RELATED"/>
    <property type="match status" value="1"/>
</dbReference>
<protein>
    <recommendedName>
        <fullName evidence="3">Chaps-domain-containing protein</fullName>
    </recommendedName>
</protein>
<evidence type="ECO:0008006" key="3">
    <source>
        <dbReference type="Google" id="ProtNLM"/>
    </source>
</evidence>
<evidence type="ECO:0000313" key="1">
    <source>
        <dbReference type="EMBL" id="GAA5809473.1"/>
    </source>
</evidence>